<dbReference type="Proteomes" id="UP001500620">
    <property type="component" value="Unassembled WGS sequence"/>
</dbReference>
<dbReference type="GO" id="GO:0003677">
    <property type="term" value="F:DNA binding"/>
    <property type="evidence" value="ECO:0007669"/>
    <property type="project" value="UniProtKB-KW"/>
</dbReference>
<dbReference type="InterPro" id="IPR000843">
    <property type="entry name" value="HTH_LacI"/>
</dbReference>
<dbReference type="EMBL" id="BAABAT010000007">
    <property type="protein sequence ID" value="GAA4249248.1"/>
    <property type="molecule type" value="Genomic_DNA"/>
</dbReference>
<dbReference type="Pfam" id="PF00356">
    <property type="entry name" value="LacI"/>
    <property type="match status" value="1"/>
</dbReference>
<accession>A0ABP8D7E4</accession>
<feature type="domain" description="HTH lacI-type" evidence="5">
    <location>
        <begin position="2"/>
        <end position="55"/>
    </location>
</feature>
<sequence>MSTIYEVARLAGVSPATVSRVMNGMNVSPERSKRVREAAEALSFRPSRTARTLRRQNSEVIALVIPDIENPFFTSLARGVEDVAQAAGYSVVLCNTDEDHDKEARYLDIAIGANMAGVILAAAGDHSDVSELIERGRPVVAVDRGPHGFDIDAVTVDNRAGGRSATKALLEAGHRRIACITGPQDVETATGRADGWADALTAAGAPVDPSLLRYANFRVDGGEQAMAELLELPEPPDAVFVANNLMSVGALQVLAERGILPPRTGLAIFGDLPFVPLVPLPITVVHLPARLIGTTAANLLLERINGDDQPARTIVLRNRIAPR</sequence>
<dbReference type="SMART" id="SM00354">
    <property type="entry name" value="HTH_LACI"/>
    <property type="match status" value="1"/>
</dbReference>
<dbReference type="Gene3D" id="1.10.260.40">
    <property type="entry name" value="lambda repressor-like DNA-binding domains"/>
    <property type="match status" value="1"/>
</dbReference>
<evidence type="ECO:0000256" key="2">
    <source>
        <dbReference type="ARBA" id="ARBA00023015"/>
    </source>
</evidence>
<proteinExistence type="predicted"/>
<keyword evidence="4" id="KW-0804">Transcription</keyword>
<dbReference type="InterPro" id="IPR010982">
    <property type="entry name" value="Lambda_DNA-bd_dom_sf"/>
</dbReference>
<evidence type="ECO:0000313" key="6">
    <source>
        <dbReference type="EMBL" id="GAA4249248.1"/>
    </source>
</evidence>
<protein>
    <submittedName>
        <fullName evidence="6">LacI family DNA-binding transcriptional regulator</fullName>
    </submittedName>
</protein>
<dbReference type="SUPFAM" id="SSF53822">
    <property type="entry name" value="Periplasmic binding protein-like I"/>
    <property type="match status" value="1"/>
</dbReference>
<organism evidence="6 7">
    <name type="scientific">Dactylosporangium darangshiense</name>
    <dbReference type="NCBI Taxonomy" id="579108"/>
    <lineage>
        <taxon>Bacteria</taxon>
        <taxon>Bacillati</taxon>
        <taxon>Actinomycetota</taxon>
        <taxon>Actinomycetes</taxon>
        <taxon>Micromonosporales</taxon>
        <taxon>Micromonosporaceae</taxon>
        <taxon>Dactylosporangium</taxon>
    </lineage>
</organism>
<evidence type="ECO:0000256" key="1">
    <source>
        <dbReference type="ARBA" id="ARBA00022491"/>
    </source>
</evidence>
<dbReference type="Gene3D" id="3.40.50.2300">
    <property type="match status" value="2"/>
</dbReference>
<evidence type="ECO:0000256" key="3">
    <source>
        <dbReference type="ARBA" id="ARBA00023125"/>
    </source>
</evidence>
<reference evidence="7" key="1">
    <citation type="journal article" date="2019" name="Int. J. Syst. Evol. Microbiol.">
        <title>The Global Catalogue of Microorganisms (GCM) 10K type strain sequencing project: providing services to taxonomists for standard genome sequencing and annotation.</title>
        <authorList>
            <consortium name="The Broad Institute Genomics Platform"/>
            <consortium name="The Broad Institute Genome Sequencing Center for Infectious Disease"/>
            <person name="Wu L."/>
            <person name="Ma J."/>
        </authorList>
    </citation>
    <scope>NUCLEOTIDE SEQUENCE [LARGE SCALE GENOMIC DNA]</scope>
    <source>
        <strain evidence="7">JCM 17441</strain>
    </source>
</reference>
<dbReference type="PRINTS" id="PR00036">
    <property type="entry name" value="HTHLACI"/>
</dbReference>
<name>A0ABP8D7E4_9ACTN</name>
<dbReference type="PANTHER" id="PTHR30146:SF148">
    <property type="entry name" value="HTH-TYPE TRANSCRIPTIONAL REPRESSOR PURR-RELATED"/>
    <property type="match status" value="1"/>
</dbReference>
<dbReference type="PROSITE" id="PS00356">
    <property type="entry name" value="HTH_LACI_1"/>
    <property type="match status" value="1"/>
</dbReference>
<dbReference type="CDD" id="cd01392">
    <property type="entry name" value="HTH_LacI"/>
    <property type="match status" value="1"/>
</dbReference>
<comment type="caution">
    <text evidence="6">The sequence shown here is derived from an EMBL/GenBank/DDBJ whole genome shotgun (WGS) entry which is preliminary data.</text>
</comment>
<keyword evidence="2" id="KW-0805">Transcription regulation</keyword>
<keyword evidence="7" id="KW-1185">Reference proteome</keyword>
<evidence type="ECO:0000313" key="7">
    <source>
        <dbReference type="Proteomes" id="UP001500620"/>
    </source>
</evidence>
<keyword evidence="1" id="KW-0678">Repressor</keyword>
<dbReference type="SUPFAM" id="SSF47413">
    <property type="entry name" value="lambda repressor-like DNA-binding domains"/>
    <property type="match status" value="1"/>
</dbReference>
<dbReference type="PANTHER" id="PTHR30146">
    <property type="entry name" value="LACI-RELATED TRANSCRIPTIONAL REPRESSOR"/>
    <property type="match status" value="1"/>
</dbReference>
<dbReference type="InterPro" id="IPR028082">
    <property type="entry name" value="Peripla_BP_I"/>
</dbReference>
<dbReference type="RefSeq" id="WP_345127552.1">
    <property type="nucleotide sequence ID" value="NZ_BAABAT010000007.1"/>
</dbReference>
<dbReference type="PROSITE" id="PS50932">
    <property type="entry name" value="HTH_LACI_2"/>
    <property type="match status" value="1"/>
</dbReference>
<dbReference type="InterPro" id="IPR001761">
    <property type="entry name" value="Peripla_BP/Lac1_sug-bd_dom"/>
</dbReference>
<gene>
    <name evidence="6" type="ORF">GCM10022255_032490</name>
</gene>
<evidence type="ECO:0000256" key="4">
    <source>
        <dbReference type="ARBA" id="ARBA00023163"/>
    </source>
</evidence>
<dbReference type="CDD" id="cd06267">
    <property type="entry name" value="PBP1_LacI_sugar_binding-like"/>
    <property type="match status" value="1"/>
</dbReference>
<keyword evidence="3 6" id="KW-0238">DNA-binding</keyword>
<dbReference type="Pfam" id="PF00532">
    <property type="entry name" value="Peripla_BP_1"/>
    <property type="match status" value="1"/>
</dbReference>
<evidence type="ECO:0000259" key="5">
    <source>
        <dbReference type="PROSITE" id="PS50932"/>
    </source>
</evidence>